<feature type="compositionally biased region" description="Basic and acidic residues" evidence="1">
    <location>
        <begin position="397"/>
        <end position="410"/>
    </location>
</feature>
<gene>
    <name evidence="2" type="ORF">ACFPA8_23855</name>
</gene>
<accession>A0ABV9AB62</accession>
<dbReference type="EMBL" id="JBHSFH010000014">
    <property type="protein sequence ID" value="MFC4497168.1"/>
    <property type="molecule type" value="Genomic_DNA"/>
</dbReference>
<organism evidence="2 3">
    <name type="scientific">Streptomyces ovatisporus</name>
    <dbReference type="NCBI Taxonomy" id="1128682"/>
    <lineage>
        <taxon>Bacteria</taxon>
        <taxon>Bacillati</taxon>
        <taxon>Actinomycetota</taxon>
        <taxon>Actinomycetes</taxon>
        <taxon>Kitasatosporales</taxon>
        <taxon>Streptomycetaceae</taxon>
        <taxon>Streptomyces</taxon>
    </lineage>
</organism>
<keyword evidence="3" id="KW-1185">Reference proteome</keyword>
<comment type="caution">
    <text evidence="2">The sequence shown here is derived from an EMBL/GenBank/DDBJ whole genome shotgun (WGS) entry which is preliminary data.</text>
</comment>
<protein>
    <submittedName>
        <fullName evidence="2">Uncharacterized protein</fullName>
    </submittedName>
</protein>
<name>A0ABV9AB62_9ACTN</name>
<sequence length="419" mass="44034">MRNGASNGHSGQDRVAERGYGLLVAATPPGRYPAIDATEALPALAATPPAVLLGTATGSVVQLADPGDPHTVLSHLRTAAAHDGPLLVYLAGQLMLDSRQKLPHLALTKSTPRSVRYTGLPWHWLAAEFAHRAPGLTTVVADLVSDDAMWQRGAHHHLGNGLALYGTLTPPPAKRRTAAPEYSRALAAILRGSTARPPLETLHQHVVQSGQLTGLTRVLLGGGLPVQRPSRHVSPPAPVPVAAVHTTSVPAASAPVEPVSAPSVPAAPAAPPVQAPTRPADPHGAVYQAVREGRHREAATIAAAWETAALREGGPHSPKAIHWVEVRADLAHQAGDASRACTLWLQAASVRLQSGQDPDAEDVFGAVDRAHHCWHQVGDPGQARQLGLQLAQLRERAPGRRPGALRDVRNRLTSLGDGR</sequence>
<evidence type="ECO:0000313" key="2">
    <source>
        <dbReference type="EMBL" id="MFC4497168.1"/>
    </source>
</evidence>
<evidence type="ECO:0000313" key="3">
    <source>
        <dbReference type="Proteomes" id="UP001595997"/>
    </source>
</evidence>
<feature type="region of interest" description="Disordered" evidence="1">
    <location>
        <begin position="254"/>
        <end position="281"/>
    </location>
</feature>
<dbReference type="RefSeq" id="WP_386451688.1">
    <property type="nucleotide sequence ID" value="NZ_JBHSFH010000014.1"/>
</dbReference>
<feature type="region of interest" description="Disordered" evidence="1">
    <location>
        <begin position="397"/>
        <end position="419"/>
    </location>
</feature>
<feature type="compositionally biased region" description="Low complexity" evidence="1">
    <location>
        <begin position="254"/>
        <end position="267"/>
    </location>
</feature>
<dbReference type="Proteomes" id="UP001595997">
    <property type="component" value="Unassembled WGS sequence"/>
</dbReference>
<reference evidence="3" key="1">
    <citation type="journal article" date="2019" name="Int. J. Syst. Evol. Microbiol.">
        <title>The Global Catalogue of Microorganisms (GCM) 10K type strain sequencing project: providing services to taxonomists for standard genome sequencing and annotation.</title>
        <authorList>
            <consortium name="The Broad Institute Genomics Platform"/>
            <consortium name="The Broad Institute Genome Sequencing Center for Infectious Disease"/>
            <person name="Wu L."/>
            <person name="Ma J."/>
        </authorList>
    </citation>
    <scope>NUCLEOTIDE SEQUENCE [LARGE SCALE GENOMIC DNA]</scope>
    <source>
        <strain evidence="3">CGMCC 4.7357</strain>
    </source>
</reference>
<proteinExistence type="predicted"/>
<evidence type="ECO:0000256" key="1">
    <source>
        <dbReference type="SAM" id="MobiDB-lite"/>
    </source>
</evidence>